<dbReference type="InterPro" id="IPR038770">
    <property type="entry name" value="Na+/solute_symporter_sf"/>
</dbReference>
<gene>
    <name evidence="9" type="ORF">Q9313_06530</name>
</gene>
<accession>A0AA50CNA1</accession>
<keyword evidence="10" id="KW-1185">Reference proteome</keyword>
<dbReference type="Gene3D" id="1.20.1530.20">
    <property type="match status" value="1"/>
</dbReference>
<protein>
    <submittedName>
        <fullName evidence="9">AEC family transporter</fullName>
    </submittedName>
</protein>
<feature type="transmembrane region" description="Helical" evidence="8">
    <location>
        <begin position="199"/>
        <end position="218"/>
    </location>
</feature>
<proteinExistence type="inferred from homology"/>
<dbReference type="GO" id="GO:0055085">
    <property type="term" value="P:transmembrane transport"/>
    <property type="evidence" value="ECO:0007669"/>
    <property type="project" value="InterPro"/>
</dbReference>
<dbReference type="PANTHER" id="PTHR36838:SF3">
    <property type="entry name" value="TRANSPORTER AUXIN EFFLUX CARRIER EC FAMILY"/>
    <property type="match status" value="1"/>
</dbReference>
<keyword evidence="3" id="KW-0813">Transport</keyword>
<sequence length="320" mass="34203">MADIIGLVLPFFGMIFLGYVVARITRQPIEALGWLNTFIIYIALPALFFKLVAKTPIEQLTRIDFILANVSATYLVFTLIFAAGLLLRRATTREATIQGLAAAYGNIGYMGPGLALLAFGEPAAVPVALIFCFENMLHFSIAPALMALGGGEKQPLHRLAAGVARRIVTHPFIIATAAGFLAAFTGFEAPAPLQRLIDYLAQAAAPCALFAMGVTLALRPLKRVPVEISYIVPAKLVLLPVTMYLVLGLAGSFDPVWVYTAVLLAALPTATNVFVIGQQYGVWQERASATILVTTVLSVATVTALLYLVKSGLLPADPFP</sequence>
<feature type="transmembrane region" description="Helical" evidence="8">
    <location>
        <begin position="256"/>
        <end position="277"/>
    </location>
</feature>
<evidence type="ECO:0000256" key="3">
    <source>
        <dbReference type="ARBA" id="ARBA00022448"/>
    </source>
</evidence>
<keyword evidence="7 8" id="KW-0472">Membrane</keyword>
<evidence type="ECO:0000313" key="10">
    <source>
        <dbReference type="Proteomes" id="UP001234585"/>
    </source>
</evidence>
<dbReference type="RefSeq" id="WP_306038329.1">
    <property type="nucleotide sequence ID" value="NZ_CP132302.1"/>
</dbReference>
<feature type="transmembrane region" description="Helical" evidence="8">
    <location>
        <begin position="34"/>
        <end position="53"/>
    </location>
</feature>
<comment type="similarity">
    <text evidence="2">Belongs to the auxin efflux carrier (TC 2.A.69) family.</text>
</comment>
<dbReference type="GO" id="GO:0005886">
    <property type="term" value="C:plasma membrane"/>
    <property type="evidence" value="ECO:0007669"/>
    <property type="project" value="UniProtKB-SubCell"/>
</dbReference>
<evidence type="ECO:0000256" key="6">
    <source>
        <dbReference type="ARBA" id="ARBA00022989"/>
    </source>
</evidence>
<organism evidence="9 10">
    <name type="scientific">Shinella sumterensis</name>
    <dbReference type="NCBI Taxonomy" id="1967501"/>
    <lineage>
        <taxon>Bacteria</taxon>
        <taxon>Pseudomonadati</taxon>
        <taxon>Pseudomonadota</taxon>
        <taxon>Alphaproteobacteria</taxon>
        <taxon>Hyphomicrobiales</taxon>
        <taxon>Rhizobiaceae</taxon>
        <taxon>Shinella</taxon>
    </lineage>
</organism>
<dbReference type="Proteomes" id="UP001234585">
    <property type="component" value="Chromosome"/>
</dbReference>
<name>A0AA50CNA1_9HYPH</name>
<evidence type="ECO:0000256" key="1">
    <source>
        <dbReference type="ARBA" id="ARBA00004651"/>
    </source>
</evidence>
<dbReference type="InterPro" id="IPR004776">
    <property type="entry name" value="Mem_transp_PIN-like"/>
</dbReference>
<feature type="transmembrane region" description="Helical" evidence="8">
    <location>
        <begin position="65"/>
        <end position="87"/>
    </location>
</feature>
<keyword evidence="4" id="KW-1003">Cell membrane</keyword>
<dbReference type="Pfam" id="PF03547">
    <property type="entry name" value="Mem_trans"/>
    <property type="match status" value="1"/>
</dbReference>
<reference evidence="9 10" key="1">
    <citation type="submission" date="2023-08" db="EMBL/GenBank/DDBJ databases">
        <title>Pathogen: clinical or host-associated sample.</title>
        <authorList>
            <person name="Hergert J."/>
            <person name="Casey R."/>
            <person name="Wagner J."/>
            <person name="Young E.L."/>
            <person name="Oakeson K.F."/>
        </authorList>
    </citation>
    <scope>NUCLEOTIDE SEQUENCE [LARGE SCALE GENOMIC DNA]</scope>
    <source>
        <strain evidence="9 10">1760953</strain>
    </source>
</reference>
<feature type="transmembrane region" description="Helical" evidence="8">
    <location>
        <begin position="230"/>
        <end position="250"/>
    </location>
</feature>
<dbReference type="AlphaFoldDB" id="A0AA50CNA1"/>
<evidence type="ECO:0000256" key="5">
    <source>
        <dbReference type="ARBA" id="ARBA00022692"/>
    </source>
</evidence>
<evidence type="ECO:0000256" key="8">
    <source>
        <dbReference type="SAM" id="Phobius"/>
    </source>
</evidence>
<evidence type="ECO:0000256" key="2">
    <source>
        <dbReference type="ARBA" id="ARBA00010145"/>
    </source>
</evidence>
<keyword evidence="5 8" id="KW-0812">Transmembrane</keyword>
<feature type="transmembrane region" description="Helical" evidence="8">
    <location>
        <begin position="6"/>
        <end position="22"/>
    </location>
</feature>
<evidence type="ECO:0000256" key="7">
    <source>
        <dbReference type="ARBA" id="ARBA00023136"/>
    </source>
</evidence>
<comment type="subcellular location">
    <subcellularLocation>
        <location evidence="1">Cell membrane</location>
        <topology evidence="1">Multi-pass membrane protein</topology>
    </subcellularLocation>
</comment>
<keyword evidence="6 8" id="KW-1133">Transmembrane helix</keyword>
<evidence type="ECO:0000313" key="9">
    <source>
        <dbReference type="EMBL" id="WLR98680.1"/>
    </source>
</evidence>
<feature type="transmembrane region" description="Helical" evidence="8">
    <location>
        <begin position="125"/>
        <end position="146"/>
    </location>
</feature>
<dbReference type="PANTHER" id="PTHR36838">
    <property type="entry name" value="AUXIN EFFLUX CARRIER FAMILY PROTEIN"/>
    <property type="match status" value="1"/>
</dbReference>
<evidence type="ECO:0000256" key="4">
    <source>
        <dbReference type="ARBA" id="ARBA00022475"/>
    </source>
</evidence>
<dbReference type="EMBL" id="CP132302">
    <property type="protein sequence ID" value="WLR98680.1"/>
    <property type="molecule type" value="Genomic_DNA"/>
</dbReference>
<feature type="transmembrane region" description="Helical" evidence="8">
    <location>
        <begin position="99"/>
        <end position="119"/>
    </location>
</feature>
<feature type="transmembrane region" description="Helical" evidence="8">
    <location>
        <begin position="289"/>
        <end position="309"/>
    </location>
</feature>
<feature type="transmembrane region" description="Helical" evidence="8">
    <location>
        <begin position="167"/>
        <end position="187"/>
    </location>
</feature>